<dbReference type="Proteomes" id="UP001597344">
    <property type="component" value="Unassembled WGS sequence"/>
</dbReference>
<dbReference type="InterPro" id="IPR051122">
    <property type="entry name" value="SDR_DHRS6-like"/>
</dbReference>
<dbReference type="InterPro" id="IPR002347">
    <property type="entry name" value="SDR_fam"/>
</dbReference>
<keyword evidence="4" id="KW-1185">Reference proteome</keyword>
<sequence>MNLENKNILIIGGATGMGFATAELADKLGGKVFIAGHNNEKNKIALSKLSNSAESRFVNVVDSESIDKLFSSLQQIDHIFVTAAPGGTGDFIDASLEIKNTYIYGKFWSLFMITKAAVKQISLSGSITFITGGFTENPTKGTVLVSAAFHAVEGFAKAMTIEMAPIRFNVIRPGFIDSGFWDFMKKKEREILFKENKGKIAVNRLGTSEDIAKMAISIMTNSFVNGQIIEVNGGKLPEKTV</sequence>
<evidence type="ECO:0000256" key="1">
    <source>
        <dbReference type="ARBA" id="ARBA00006484"/>
    </source>
</evidence>
<dbReference type="EMBL" id="JBHUHY010000002">
    <property type="protein sequence ID" value="MFD2185877.1"/>
    <property type="molecule type" value="Genomic_DNA"/>
</dbReference>
<name>A0ABW5ATT9_9FLAO</name>
<keyword evidence="2" id="KW-0560">Oxidoreductase</keyword>
<dbReference type="Pfam" id="PF13561">
    <property type="entry name" value="adh_short_C2"/>
    <property type="match status" value="1"/>
</dbReference>
<comment type="similarity">
    <text evidence="1">Belongs to the short-chain dehydrogenases/reductases (SDR) family.</text>
</comment>
<protein>
    <submittedName>
        <fullName evidence="3">SDR family oxidoreductase</fullName>
    </submittedName>
</protein>
<reference evidence="4" key="1">
    <citation type="journal article" date="2019" name="Int. J. Syst. Evol. Microbiol.">
        <title>The Global Catalogue of Microorganisms (GCM) 10K type strain sequencing project: providing services to taxonomists for standard genome sequencing and annotation.</title>
        <authorList>
            <consortium name="The Broad Institute Genomics Platform"/>
            <consortium name="The Broad Institute Genome Sequencing Center for Infectious Disease"/>
            <person name="Wu L."/>
            <person name="Ma J."/>
        </authorList>
    </citation>
    <scope>NUCLEOTIDE SEQUENCE [LARGE SCALE GENOMIC DNA]</scope>
    <source>
        <strain evidence="4">DT92</strain>
    </source>
</reference>
<evidence type="ECO:0000313" key="3">
    <source>
        <dbReference type="EMBL" id="MFD2185877.1"/>
    </source>
</evidence>
<dbReference type="CDD" id="cd05233">
    <property type="entry name" value="SDR_c"/>
    <property type="match status" value="1"/>
</dbReference>
<proteinExistence type="inferred from homology"/>
<dbReference type="PANTHER" id="PTHR43477:SF1">
    <property type="entry name" value="DIHYDROANTICAPSIN 7-DEHYDROGENASE"/>
    <property type="match status" value="1"/>
</dbReference>
<comment type="caution">
    <text evidence="3">The sequence shown here is derived from an EMBL/GenBank/DDBJ whole genome shotgun (WGS) entry which is preliminary data.</text>
</comment>
<organism evidence="3 4">
    <name type="scientific">Aquimarina celericrescens</name>
    <dbReference type="NCBI Taxonomy" id="1964542"/>
    <lineage>
        <taxon>Bacteria</taxon>
        <taxon>Pseudomonadati</taxon>
        <taxon>Bacteroidota</taxon>
        <taxon>Flavobacteriia</taxon>
        <taxon>Flavobacteriales</taxon>
        <taxon>Flavobacteriaceae</taxon>
        <taxon>Aquimarina</taxon>
    </lineage>
</organism>
<evidence type="ECO:0000313" key="4">
    <source>
        <dbReference type="Proteomes" id="UP001597344"/>
    </source>
</evidence>
<accession>A0ABW5ATT9</accession>
<dbReference type="PRINTS" id="PR00081">
    <property type="entry name" value="GDHRDH"/>
</dbReference>
<dbReference type="InterPro" id="IPR036291">
    <property type="entry name" value="NAD(P)-bd_dom_sf"/>
</dbReference>
<evidence type="ECO:0000256" key="2">
    <source>
        <dbReference type="ARBA" id="ARBA00023002"/>
    </source>
</evidence>
<dbReference type="RefSeq" id="WP_378318845.1">
    <property type="nucleotide sequence ID" value="NZ_JBHUHY010000002.1"/>
</dbReference>
<dbReference type="Gene3D" id="3.40.50.720">
    <property type="entry name" value="NAD(P)-binding Rossmann-like Domain"/>
    <property type="match status" value="1"/>
</dbReference>
<dbReference type="PANTHER" id="PTHR43477">
    <property type="entry name" value="DIHYDROANTICAPSIN 7-DEHYDROGENASE"/>
    <property type="match status" value="1"/>
</dbReference>
<gene>
    <name evidence="3" type="ORF">ACFSJT_03670</name>
</gene>
<dbReference type="SUPFAM" id="SSF51735">
    <property type="entry name" value="NAD(P)-binding Rossmann-fold domains"/>
    <property type="match status" value="1"/>
</dbReference>